<dbReference type="NCBIfam" id="NF001099">
    <property type="entry name" value="PRK00132.1"/>
    <property type="match status" value="1"/>
</dbReference>
<sequence>MARKSKGIKYYEAIGRRKSAVARVRLYLSAKNSELNIPDETISKGDIFINHIRFNQYFPGSLYETLVNAPLMLTNALNRFVVSVRVLGGGKRGQLDAVILGISRALEKVDKENRVKLKPQGLLTRDARVRERRKVGTGGRARRKKQSPKR</sequence>
<dbReference type="InterPro" id="IPR020568">
    <property type="entry name" value="Ribosomal_Su5_D2-typ_SF"/>
</dbReference>
<evidence type="ECO:0000256" key="2">
    <source>
        <dbReference type="ARBA" id="ARBA00022980"/>
    </source>
</evidence>
<dbReference type="Pfam" id="PF00380">
    <property type="entry name" value="Ribosomal_S9"/>
    <property type="match status" value="1"/>
</dbReference>
<dbReference type="PANTHER" id="PTHR21569:SF1">
    <property type="entry name" value="SMALL RIBOSOMAL SUBUNIT PROTEIN US9M"/>
    <property type="match status" value="1"/>
</dbReference>
<dbReference type="InterPro" id="IPR014721">
    <property type="entry name" value="Ribsml_uS5_D2-typ_fold_subgr"/>
</dbReference>
<evidence type="ECO:0000256" key="5">
    <source>
        <dbReference type="RuleBase" id="RU003816"/>
    </source>
</evidence>
<evidence type="ECO:0000256" key="1">
    <source>
        <dbReference type="ARBA" id="ARBA00005251"/>
    </source>
</evidence>
<dbReference type="GO" id="GO:0003735">
    <property type="term" value="F:structural constituent of ribosome"/>
    <property type="evidence" value="ECO:0007669"/>
    <property type="project" value="InterPro"/>
</dbReference>
<evidence type="ECO:0000313" key="7">
    <source>
        <dbReference type="EMBL" id="OGK23494.1"/>
    </source>
</evidence>
<dbReference type="GO" id="GO:0005737">
    <property type="term" value="C:cytoplasm"/>
    <property type="evidence" value="ECO:0007669"/>
    <property type="project" value="UniProtKB-ARBA"/>
</dbReference>
<dbReference type="SUPFAM" id="SSF54211">
    <property type="entry name" value="Ribosomal protein S5 domain 2-like"/>
    <property type="match status" value="1"/>
</dbReference>
<dbReference type="InterPro" id="IPR000754">
    <property type="entry name" value="Ribosomal_uS9"/>
</dbReference>
<feature type="compositionally biased region" description="Basic residues" evidence="6">
    <location>
        <begin position="130"/>
        <end position="150"/>
    </location>
</feature>
<name>A0A1F7GXH4_9BACT</name>
<dbReference type="PROSITE" id="PS00360">
    <property type="entry name" value="RIBOSOMAL_S9"/>
    <property type="match status" value="1"/>
</dbReference>
<accession>A0A1F7GXH4</accession>
<comment type="similarity">
    <text evidence="1 4">Belongs to the universal ribosomal protein uS9 family.</text>
</comment>
<dbReference type="InterPro" id="IPR023035">
    <property type="entry name" value="Ribosomal_uS9_bac/plastid"/>
</dbReference>
<keyword evidence="2 4" id="KW-0689">Ribosomal protein</keyword>
<reference evidence="7 8" key="1">
    <citation type="journal article" date="2016" name="Nat. Commun.">
        <title>Thousands of microbial genomes shed light on interconnected biogeochemical processes in an aquifer system.</title>
        <authorList>
            <person name="Anantharaman K."/>
            <person name="Brown C.T."/>
            <person name="Hug L.A."/>
            <person name="Sharon I."/>
            <person name="Castelle C.J."/>
            <person name="Probst A.J."/>
            <person name="Thomas B.C."/>
            <person name="Singh A."/>
            <person name="Wilkins M.J."/>
            <person name="Karaoz U."/>
            <person name="Brodie E.L."/>
            <person name="Williams K.H."/>
            <person name="Hubbard S.S."/>
            <person name="Banfield J.F."/>
        </authorList>
    </citation>
    <scope>NUCLEOTIDE SEQUENCE [LARGE SCALE GENOMIC DNA]</scope>
</reference>
<keyword evidence="3 4" id="KW-0687">Ribonucleoprotein</keyword>
<dbReference type="GO" id="GO:0015935">
    <property type="term" value="C:small ribosomal subunit"/>
    <property type="evidence" value="ECO:0007669"/>
    <property type="project" value="TreeGrafter"/>
</dbReference>
<evidence type="ECO:0000256" key="6">
    <source>
        <dbReference type="SAM" id="MobiDB-lite"/>
    </source>
</evidence>
<evidence type="ECO:0000256" key="4">
    <source>
        <dbReference type="RuleBase" id="RU003815"/>
    </source>
</evidence>
<evidence type="ECO:0000313" key="8">
    <source>
        <dbReference type="Proteomes" id="UP000177159"/>
    </source>
</evidence>
<dbReference type="PANTHER" id="PTHR21569">
    <property type="entry name" value="RIBOSOMAL PROTEIN S9"/>
    <property type="match status" value="1"/>
</dbReference>
<evidence type="ECO:0000256" key="3">
    <source>
        <dbReference type="ARBA" id="ARBA00023274"/>
    </source>
</evidence>
<gene>
    <name evidence="7" type="ORF">A3C24_01725</name>
</gene>
<comment type="caution">
    <text evidence="7">The sequence shown here is derived from an EMBL/GenBank/DDBJ whole genome shotgun (WGS) entry which is preliminary data.</text>
</comment>
<dbReference type="GO" id="GO:0006412">
    <property type="term" value="P:translation"/>
    <property type="evidence" value="ECO:0007669"/>
    <property type="project" value="InterPro"/>
</dbReference>
<feature type="region of interest" description="Disordered" evidence="6">
    <location>
        <begin position="121"/>
        <end position="150"/>
    </location>
</feature>
<protein>
    <recommendedName>
        <fullName evidence="5">30S ribosomal protein S9</fullName>
    </recommendedName>
</protein>
<dbReference type="AlphaFoldDB" id="A0A1F7GXH4"/>
<dbReference type="EMBL" id="MFZM01000020">
    <property type="protein sequence ID" value="OGK23494.1"/>
    <property type="molecule type" value="Genomic_DNA"/>
</dbReference>
<dbReference type="Gene3D" id="3.30.230.10">
    <property type="match status" value="1"/>
</dbReference>
<dbReference type="GO" id="GO:0003723">
    <property type="term" value="F:RNA binding"/>
    <property type="evidence" value="ECO:0007669"/>
    <property type="project" value="TreeGrafter"/>
</dbReference>
<proteinExistence type="inferred from homology"/>
<organism evidence="7 8">
    <name type="scientific">Candidatus Roizmanbacteria bacterium RIFCSPHIGHO2_02_FULL_37_24</name>
    <dbReference type="NCBI Taxonomy" id="1802037"/>
    <lineage>
        <taxon>Bacteria</taxon>
        <taxon>Candidatus Roizmaniibacteriota</taxon>
    </lineage>
</organism>
<dbReference type="InterPro" id="IPR020574">
    <property type="entry name" value="Ribosomal_uS9_CS"/>
</dbReference>
<dbReference type="Proteomes" id="UP000177159">
    <property type="component" value="Unassembled WGS sequence"/>
</dbReference>